<dbReference type="EMBL" id="PVNL01000102">
    <property type="protein sequence ID" value="PRQ04573.1"/>
    <property type="molecule type" value="Genomic_DNA"/>
</dbReference>
<name>A0A2S9YHH6_9BACT</name>
<feature type="chain" id="PRO_5015393913" evidence="2">
    <location>
        <begin position="22"/>
        <end position="211"/>
    </location>
</feature>
<dbReference type="PROSITE" id="PS50914">
    <property type="entry name" value="BON"/>
    <property type="match status" value="2"/>
</dbReference>
<evidence type="ECO:0000256" key="1">
    <source>
        <dbReference type="SAM" id="MobiDB-lite"/>
    </source>
</evidence>
<dbReference type="InterPro" id="IPR014004">
    <property type="entry name" value="Transpt-assoc_nodulatn_dom_bac"/>
</dbReference>
<sequence length="211" mass="22792">MKRIISVTLLPLLLLAPVAISGCATTRTMDARADDNQLESRVGLRLSADPDIRRYEIDVDVIDGVVTLRGEVDNQRIADRAEQVAQTTEGVNRVVNKLMIESDESESESTRSDALISAAVGARLLGDPEVRRVNIDVDVVEGVVYLSGVVEDQLAKDSAERIASAVKGVIRVDNELQVQGGQPQDQGQAQGHGQEQGQGMEHTKASKQDQP</sequence>
<dbReference type="PANTHER" id="PTHR34606:SF15">
    <property type="entry name" value="BON DOMAIN-CONTAINING PROTEIN"/>
    <property type="match status" value="1"/>
</dbReference>
<feature type="signal peptide" evidence="2">
    <location>
        <begin position="1"/>
        <end position="21"/>
    </location>
</feature>
<evidence type="ECO:0000259" key="3">
    <source>
        <dbReference type="PROSITE" id="PS50914"/>
    </source>
</evidence>
<dbReference type="PANTHER" id="PTHR34606">
    <property type="entry name" value="BON DOMAIN-CONTAINING PROTEIN"/>
    <property type="match status" value="1"/>
</dbReference>
<keyword evidence="2" id="KW-0732">Signal</keyword>
<comment type="caution">
    <text evidence="4">The sequence shown here is derived from an EMBL/GenBank/DDBJ whole genome shotgun (WGS) entry which is preliminary data.</text>
</comment>
<dbReference type="OrthoDB" id="8910395at2"/>
<proteinExistence type="predicted"/>
<dbReference type="SMART" id="SM00749">
    <property type="entry name" value="BON"/>
    <property type="match status" value="2"/>
</dbReference>
<gene>
    <name evidence="4" type="primary">osmY</name>
    <name evidence="4" type="ORF">ENSA7_50640</name>
</gene>
<dbReference type="InterPro" id="IPR051686">
    <property type="entry name" value="Lipoprotein_DolP"/>
</dbReference>
<protein>
    <submittedName>
        <fullName evidence="4">Osmotically-inducible protein Y</fullName>
    </submittedName>
</protein>
<feature type="compositionally biased region" description="Low complexity" evidence="1">
    <location>
        <begin position="177"/>
        <end position="199"/>
    </location>
</feature>
<organism evidence="4 5">
    <name type="scientific">Enhygromyxa salina</name>
    <dbReference type="NCBI Taxonomy" id="215803"/>
    <lineage>
        <taxon>Bacteria</taxon>
        <taxon>Pseudomonadati</taxon>
        <taxon>Myxococcota</taxon>
        <taxon>Polyangia</taxon>
        <taxon>Nannocystales</taxon>
        <taxon>Nannocystaceae</taxon>
        <taxon>Enhygromyxa</taxon>
    </lineage>
</organism>
<dbReference type="Pfam" id="PF04972">
    <property type="entry name" value="BON"/>
    <property type="match status" value="2"/>
</dbReference>
<evidence type="ECO:0000256" key="2">
    <source>
        <dbReference type="SAM" id="SignalP"/>
    </source>
</evidence>
<evidence type="ECO:0000313" key="4">
    <source>
        <dbReference type="EMBL" id="PRQ04573.1"/>
    </source>
</evidence>
<feature type="compositionally biased region" description="Basic and acidic residues" evidence="1">
    <location>
        <begin position="201"/>
        <end position="211"/>
    </location>
</feature>
<accession>A0A2S9YHH6</accession>
<dbReference type="PROSITE" id="PS51257">
    <property type="entry name" value="PROKAR_LIPOPROTEIN"/>
    <property type="match status" value="1"/>
</dbReference>
<evidence type="ECO:0000313" key="5">
    <source>
        <dbReference type="Proteomes" id="UP000238823"/>
    </source>
</evidence>
<feature type="domain" description="BON" evidence="3">
    <location>
        <begin position="112"/>
        <end position="180"/>
    </location>
</feature>
<dbReference type="Proteomes" id="UP000238823">
    <property type="component" value="Unassembled WGS sequence"/>
</dbReference>
<dbReference type="Gene3D" id="3.30.1340.30">
    <property type="match status" value="2"/>
</dbReference>
<dbReference type="InterPro" id="IPR007055">
    <property type="entry name" value="BON_dom"/>
</dbReference>
<reference evidence="4 5" key="1">
    <citation type="submission" date="2018-03" db="EMBL/GenBank/DDBJ databases">
        <title>Draft Genome Sequences of the Obligatory Marine Myxobacteria Enhygromyxa salina SWB007.</title>
        <authorList>
            <person name="Poehlein A."/>
            <person name="Moghaddam J.A."/>
            <person name="Harms H."/>
            <person name="Alanjari M."/>
            <person name="Koenig G.M."/>
            <person name="Daniel R."/>
            <person name="Schaeberle T.F."/>
        </authorList>
    </citation>
    <scope>NUCLEOTIDE SEQUENCE [LARGE SCALE GENOMIC DNA]</scope>
    <source>
        <strain evidence="4 5">SWB007</strain>
    </source>
</reference>
<feature type="region of interest" description="Disordered" evidence="1">
    <location>
        <begin position="176"/>
        <end position="211"/>
    </location>
</feature>
<feature type="domain" description="BON" evidence="3">
    <location>
        <begin position="34"/>
        <end position="102"/>
    </location>
</feature>
<dbReference type="AlphaFoldDB" id="A0A2S9YHH6"/>